<proteinExistence type="predicted"/>
<keyword evidence="3" id="KW-1185">Reference proteome</keyword>
<accession>A0A6J5XZX3</accession>
<dbReference type="AlphaFoldDB" id="A0A6J5XZX3"/>
<dbReference type="Proteomes" id="UP000507245">
    <property type="component" value="Unassembled WGS sequence"/>
</dbReference>
<reference evidence="3" key="1">
    <citation type="journal article" date="2020" name="Genome Biol.">
        <title>Gamete binning: chromosome-level and haplotype-resolved genome assembly enabled by high-throughput single-cell sequencing of gamete genomes.</title>
        <authorList>
            <person name="Campoy J.A."/>
            <person name="Sun H."/>
            <person name="Goel M."/>
            <person name="Jiao W.-B."/>
            <person name="Folz-Donahue K."/>
            <person name="Wang N."/>
            <person name="Rubio M."/>
            <person name="Liu C."/>
            <person name="Kukat C."/>
            <person name="Ruiz D."/>
            <person name="Huettel B."/>
            <person name="Schneeberger K."/>
        </authorList>
    </citation>
    <scope>NUCLEOTIDE SEQUENCE [LARGE SCALE GENOMIC DNA]</scope>
    <source>
        <strain evidence="3">cv. Rojo Pasion</strain>
    </source>
</reference>
<protein>
    <submittedName>
        <fullName evidence="2">Uncharacterized protein</fullName>
    </submittedName>
</protein>
<name>A0A6J5XZX3_PRUAR</name>
<feature type="region of interest" description="Disordered" evidence="1">
    <location>
        <begin position="1"/>
        <end position="25"/>
    </location>
</feature>
<evidence type="ECO:0000313" key="3">
    <source>
        <dbReference type="Proteomes" id="UP000507245"/>
    </source>
</evidence>
<evidence type="ECO:0000256" key="1">
    <source>
        <dbReference type="SAM" id="MobiDB-lite"/>
    </source>
</evidence>
<gene>
    <name evidence="2" type="ORF">ORAREDHAP_LOCUS45834</name>
</gene>
<organism evidence="2 3">
    <name type="scientific">Prunus armeniaca</name>
    <name type="common">Apricot</name>
    <name type="synonym">Armeniaca vulgaris</name>
    <dbReference type="NCBI Taxonomy" id="36596"/>
    <lineage>
        <taxon>Eukaryota</taxon>
        <taxon>Viridiplantae</taxon>
        <taxon>Streptophyta</taxon>
        <taxon>Embryophyta</taxon>
        <taxon>Tracheophyta</taxon>
        <taxon>Spermatophyta</taxon>
        <taxon>Magnoliopsida</taxon>
        <taxon>eudicotyledons</taxon>
        <taxon>Gunneridae</taxon>
        <taxon>Pentapetalae</taxon>
        <taxon>rosids</taxon>
        <taxon>fabids</taxon>
        <taxon>Rosales</taxon>
        <taxon>Rosaceae</taxon>
        <taxon>Amygdaloideae</taxon>
        <taxon>Amygdaleae</taxon>
        <taxon>Prunus</taxon>
    </lineage>
</organism>
<dbReference type="EMBL" id="CAEKKB010000007">
    <property type="protein sequence ID" value="CAB4318721.1"/>
    <property type="molecule type" value="Genomic_DNA"/>
</dbReference>
<evidence type="ECO:0000313" key="2">
    <source>
        <dbReference type="EMBL" id="CAB4318721.1"/>
    </source>
</evidence>
<sequence length="25" mass="2653">MGSSPMAAKRNQEPPSHFQGCHGVV</sequence>